<dbReference type="InterPro" id="IPR006016">
    <property type="entry name" value="UspA"/>
</dbReference>
<dbReference type="InterPro" id="IPR014729">
    <property type="entry name" value="Rossmann-like_a/b/a_fold"/>
</dbReference>
<dbReference type="Proteomes" id="UP000263596">
    <property type="component" value="Unassembled WGS sequence"/>
</dbReference>
<dbReference type="SUPFAM" id="SSF52402">
    <property type="entry name" value="Adenine nucleotide alpha hydrolases-like"/>
    <property type="match status" value="1"/>
</dbReference>
<reference evidence="4 6" key="1">
    <citation type="journal article" date="2018" name="Nat. Biotechnol.">
        <title>A standardized bacterial taxonomy based on genome phylogeny substantially revises the tree of life.</title>
        <authorList>
            <person name="Parks D.H."/>
            <person name="Chuvochina M."/>
            <person name="Waite D.W."/>
            <person name="Rinke C."/>
            <person name="Skarshewski A."/>
            <person name="Chaumeil P.A."/>
            <person name="Hugenholtz P."/>
        </authorList>
    </citation>
    <scope>NUCLEOTIDE SEQUENCE [LARGE SCALE GENOMIC DNA]</scope>
    <source>
        <strain evidence="4">UBA9669</strain>
    </source>
</reference>
<dbReference type="Gene3D" id="3.40.50.620">
    <property type="entry name" value="HUPs"/>
    <property type="match status" value="1"/>
</dbReference>
<sequence>MSYQHILVCVDDSEPSIKALEHAIQLAKSLGSQVAVLEVLELDPMIAEDYINKGQSNVLIDRAKDYILASLEKIKAQYSEDGLSLSIQYREGLSIAETIIQTAIELKADLLVMGSHGRTGLKKLVLGSVAQTVLAQSPVPVLIAK</sequence>
<feature type="domain" description="UspA" evidence="3">
    <location>
        <begin position="3"/>
        <end position="145"/>
    </location>
</feature>
<dbReference type="PIRSF" id="PIRSF006276">
    <property type="entry name" value="UspA"/>
    <property type="match status" value="1"/>
</dbReference>
<comment type="similarity">
    <text evidence="1 2">Belongs to the universal stress protein A family.</text>
</comment>
<dbReference type="AlphaFoldDB" id="A0A3D2SKU4"/>
<dbReference type="PRINTS" id="PR01438">
    <property type="entry name" value="UNVRSLSTRESS"/>
</dbReference>
<dbReference type="Proteomes" id="UP001164064">
    <property type="component" value="Chromosome"/>
</dbReference>
<comment type="subcellular location">
    <subcellularLocation>
        <location evidence="2">Cytoplasm</location>
    </subcellularLocation>
</comment>
<evidence type="ECO:0000259" key="3">
    <source>
        <dbReference type="Pfam" id="PF00582"/>
    </source>
</evidence>
<dbReference type="Pfam" id="PF00582">
    <property type="entry name" value="Usp"/>
    <property type="match status" value="1"/>
</dbReference>
<accession>A0A3D2SKU4</accession>
<name>A0A3D2SKU4_9GAMM</name>
<dbReference type="GO" id="GO:0005737">
    <property type="term" value="C:cytoplasm"/>
    <property type="evidence" value="ECO:0007669"/>
    <property type="project" value="UniProtKB-SubCell"/>
</dbReference>
<gene>
    <name evidence="4" type="ORF">DHW29_05165</name>
    <name evidence="5" type="ORF">LSO60_05230</name>
</gene>
<dbReference type="EMBL" id="CP089051">
    <property type="protein sequence ID" value="UYF72671.1"/>
    <property type="molecule type" value="Genomic_DNA"/>
</dbReference>
<keyword evidence="2" id="KW-0963">Cytoplasm</keyword>
<protein>
    <recommendedName>
        <fullName evidence="2">Universal stress protein</fullName>
    </recommendedName>
</protein>
<evidence type="ECO:0000256" key="1">
    <source>
        <dbReference type="ARBA" id="ARBA00008791"/>
    </source>
</evidence>
<dbReference type="InterPro" id="IPR006015">
    <property type="entry name" value="Universal_stress_UspA"/>
</dbReference>
<evidence type="ECO:0000313" key="6">
    <source>
        <dbReference type="Proteomes" id="UP000263596"/>
    </source>
</evidence>
<evidence type="ECO:0000256" key="2">
    <source>
        <dbReference type="PIRNR" id="PIRNR006276"/>
    </source>
</evidence>
<dbReference type="EMBL" id="DPVE01000098">
    <property type="protein sequence ID" value="HCK29628.1"/>
    <property type="molecule type" value="Genomic_DNA"/>
</dbReference>
<evidence type="ECO:0000313" key="5">
    <source>
        <dbReference type="EMBL" id="UYF72671.1"/>
    </source>
</evidence>
<evidence type="ECO:0000313" key="4">
    <source>
        <dbReference type="EMBL" id="HCK29628.1"/>
    </source>
</evidence>
<organism evidence="4 6">
    <name type="scientific">Acinetobacter ursingii</name>
    <dbReference type="NCBI Taxonomy" id="108980"/>
    <lineage>
        <taxon>Bacteria</taxon>
        <taxon>Pseudomonadati</taxon>
        <taxon>Pseudomonadota</taxon>
        <taxon>Gammaproteobacteria</taxon>
        <taxon>Moraxellales</taxon>
        <taxon>Moraxellaceae</taxon>
        <taxon>Acinetobacter</taxon>
    </lineage>
</organism>
<dbReference type="RefSeq" id="WP_005003393.1">
    <property type="nucleotide sequence ID" value="NZ_BBTT01000007.1"/>
</dbReference>
<reference evidence="5" key="2">
    <citation type="journal article" date="2022" name="J Glob Antimicrob Resist">
        <title>Comparative analysis of IMP-4- and OXA-58-containing plasmids of three carbapenemase-producing Acinetobacter ursingii strains in the Netherlands.</title>
        <authorList>
            <person name="Hendrickx A.P.A."/>
            <person name="Schade R.P."/>
            <person name="Landman F."/>
            <person name="Bosch T."/>
            <person name="Schouls L.M."/>
            <person name="van Dijk K."/>
        </authorList>
    </citation>
    <scope>NUCLEOTIDE SEQUENCE</scope>
    <source>
        <strain evidence="5">RIVM_C010559</strain>
    </source>
</reference>
<dbReference type="PANTHER" id="PTHR46268:SF6">
    <property type="entry name" value="UNIVERSAL STRESS PROTEIN UP12"/>
    <property type="match status" value="1"/>
</dbReference>
<dbReference type="PANTHER" id="PTHR46268">
    <property type="entry name" value="STRESS RESPONSE PROTEIN NHAX"/>
    <property type="match status" value="1"/>
</dbReference>
<proteinExistence type="inferred from homology"/>
<dbReference type="CDD" id="cd00293">
    <property type="entry name" value="USP-like"/>
    <property type="match status" value="1"/>
</dbReference>